<name>A0A4Q9LT79_9MICR</name>
<feature type="region of interest" description="Disordered" evidence="1">
    <location>
        <begin position="206"/>
        <end position="257"/>
    </location>
</feature>
<sequence>MKIAKIMEEDRRSVKDINGYKNNEKYNLTSFNCDNNRIDMSRTYYSSIREKYKHIYKIILLVVILVFVSIFTSIYIISLWHINKDIEKFSSNIENAKKDSVFLYLRSNLSNILQKKILFIELNKDIKLKRNIFYRDTVSSNKEILNKDILKCSNFLYLNLSILKEKIELSFFSKIGFYFKKKNSFTLFINLTEHIIKRFKDTQNESKKETITDKNTGKTKKFGKENKEKNTNRNEGNANIKTRSDVSNEENPETNGMNKTFSEQLYIDIINQKIIYLSFLSINDSNNRRHQDKCVLSDYDCKYSIVDILAYIEYISSCNTEIYDKIKNSLRKYKSTDHYDNTNRHKNRLQYFIKDNKEGINKKSDLGNTSSEEETSEKETIDDNREMKEKIEEKNRSAKKNIDDNRAVKEKIEVKNRRAKKNIGDNRAVNEKRNMEDKKDTRNKRKIRVVTGMKYRQNIGNIKDRRNIKDKKKESNVKGTKDSRNIRSLKNKKIQRTMKNRRNRKNDRAYKKKNIKNTRNIIDIGSNNDKNVNDCNSNAYKNKYEKSDLQNMIENFNNENTYALYPETVANLKVLKEVREAFFQIHKKFKKIYSNYS</sequence>
<comment type="caution">
    <text evidence="3">The sequence shown here is derived from an EMBL/GenBank/DDBJ whole genome shotgun (WGS) entry which is preliminary data.</text>
</comment>
<feature type="compositionally biased region" description="Basic and acidic residues" evidence="1">
    <location>
        <begin position="462"/>
        <end position="485"/>
    </location>
</feature>
<keyword evidence="2" id="KW-1133">Transmembrane helix</keyword>
<organism evidence="3 4">
    <name type="scientific">Hamiltosporidium tvaerminnensis</name>
    <dbReference type="NCBI Taxonomy" id="1176355"/>
    <lineage>
        <taxon>Eukaryota</taxon>
        <taxon>Fungi</taxon>
        <taxon>Fungi incertae sedis</taxon>
        <taxon>Microsporidia</taxon>
        <taxon>Dubosqiidae</taxon>
        <taxon>Hamiltosporidium</taxon>
    </lineage>
</organism>
<evidence type="ECO:0000256" key="1">
    <source>
        <dbReference type="SAM" id="MobiDB-lite"/>
    </source>
</evidence>
<evidence type="ECO:0000256" key="2">
    <source>
        <dbReference type="SAM" id="Phobius"/>
    </source>
</evidence>
<reference evidence="3 4" key="1">
    <citation type="submission" date="2017-12" db="EMBL/GenBank/DDBJ databases">
        <authorList>
            <person name="Pombert J.-F."/>
            <person name="Haag K.L."/>
            <person name="Ebert D."/>
        </authorList>
    </citation>
    <scope>NUCLEOTIDE SEQUENCE [LARGE SCALE GENOMIC DNA]</scope>
    <source>
        <strain evidence="3">IL-G-3</strain>
    </source>
</reference>
<feature type="region of interest" description="Disordered" evidence="1">
    <location>
        <begin position="458"/>
        <end position="485"/>
    </location>
</feature>
<feature type="region of interest" description="Disordered" evidence="1">
    <location>
        <begin position="360"/>
        <end position="445"/>
    </location>
</feature>
<feature type="transmembrane region" description="Helical" evidence="2">
    <location>
        <begin position="58"/>
        <end position="82"/>
    </location>
</feature>
<dbReference type="VEuPathDB" id="MicrosporidiaDB:CWI38_1039p0040"/>
<evidence type="ECO:0000313" key="4">
    <source>
        <dbReference type="Proteomes" id="UP000292282"/>
    </source>
</evidence>
<accession>A0A4Q9LT79</accession>
<gene>
    <name evidence="3" type="ORF">CWI38_1039p0040</name>
</gene>
<evidence type="ECO:0000313" key="3">
    <source>
        <dbReference type="EMBL" id="TBU11789.1"/>
    </source>
</evidence>
<dbReference type="Proteomes" id="UP000292282">
    <property type="component" value="Unassembled WGS sequence"/>
</dbReference>
<proteinExistence type="predicted"/>
<feature type="compositionally biased region" description="Basic and acidic residues" evidence="1">
    <location>
        <begin position="206"/>
        <end position="232"/>
    </location>
</feature>
<feature type="compositionally biased region" description="Basic and acidic residues" evidence="1">
    <location>
        <begin position="377"/>
        <end position="440"/>
    </location>
</feature>
<dbReference type="EMBL" id="PITK01001039">
    <property type="protein sequence ID" value="TBU11789.1"/>
    <property type="molecule type" value="Genomic_DNA"/>
</dbReference>
<protein>
    <submittedName>
        <fullName evidence="3">Uncharacterized protein</fullName>
    </submittedName>
</protein>
<keyword evidence="2" id="KW-0472">Membrane</keyword>
<keyword evidence="4" id="KW-1185">Reference proteome</keyword>
<dbReference type="AlphaFoldDB" id="A0A4Q9LT79"/>
<keyword evidence="2" id="KW-0812">Transmembrane</keyword>